<evidence type="ECO:0000256" key="12">
    <source>
        <dbReference type="ARBA" id="ARBA00049406"/>
    </source>
</evidence>
<dbReference type="Pfam" id="PF03313">
    <property type="entry name" value="SDH_alpha"/>
    <property type="match status" value="1"/>
</dbReference>
<evidence type="ECO:0000256" key="6">
    <source>
        <dbReference type="ARBA" id="ARBA00022485"/>
    </source>
</evidence>
<dbReference type="Proteomes" id="UP000199512">
    <property type="component" value="Unassembled WGS sequence"/>
</dbReference>
<evidence type="ECO:0000313" key="16">
    <source>
        <dbReference type="Proteomes" id="UP000199512"/>
    </source>
</evidence>
<dbReference type="RefSeq" id="WP_091974637.1">
    <property type="nucleotide sequence ID" value="NZ_FODF01000003.1"/>
</dbReference>
<keyword evidence="10" id="KW-0456">Lyase</keyword>
<evidence type="ECO:0000256" key="10">
    <source>
        <dbReference type="ARBA" id="ARBA00023239"/>
    </source>
</evidence>
<evidence type="ECO:0000256" key="8">
    <source>
        <dbReference type="ARBA" id="ARBA00023004"/>
    </source>
</evidence>
<dbReference type="InterPro" id="IPR005131">
    <property type="entry name" value="Ser_deHydtase_bsu"/>
</dbReference>
<evidence type="ECO:0000313" key="15">
    <source>
        <dbReference type="EMBL" id="SEN41954.1"/>
    </source>
</evidence>
<comment type="catalytic activity">
    <reaction evidence="12">
        <text>L-serine = pyruvate + NH4(+)</text>
        <dbReference type="Rhea" id="RHEA:19169"/>
        <dbReference type="ChEBI" id="CHEBI:15361"/>
        <dbReference type="ChEBI" id="CHEBI:28938"/>
        <dbReference type="ChEBI" id="CHEBI:33384"/>
        <dbReference type="EC" id="4.3.1.17"/>
    </reaction>
</comment>
<proteinExistence type="inferred from homology"/>
<dbReference type="OrthoDB" id="9805537at2"/>
<reference evidence="15 16" key="1">
    <citation type="submission" date="2016-10" db="EMBL/GenBank/DDBJ databases">
        <authorList>
            <person name="de Groot N.N."/>
        </authorList>
    </citation>
    <scope>NUCLEOTIDE SEQUENCE [LARGE SCALE GENOMIC DNA]</scope>
    <source>
        <strain evidence="15 16">Calf135</strain>
    </source>
</reference>
<organism evidence="15 16">
    <name type="scientific">Peptostreptococcus russellii</name>
    <dbReference type="NCBI Taxonomy" id="215200"/>
    <lineage>
        <taxon>Bacteria</taxon>
        <taxon>Bacillati</taxon>
        <taxon>Bacillota</taxon>
        <taxon>Clostridia</taxon>
        <taxon>Peptostreptococcales</taxon>
        <taxon>Peptostreptococcaceae</taxon>
        <taxon>Peptostreptococcus</taxon>
    </lineage>
</organism>
<evidence type="ECO:0000259" key="13">
    <source>
        <dbReference type="Pfam" id="PF03313"/>
    </source>
</evidence>
<evidence type="ECO:0000256" key="4">
    <source>
        <dbReference type="ARBA" id="ARBA00012093"/>
    </source>
</evidence>
<protein>
    <recommendedName>
        <fullName evidence="4">L-serine ammonia-lyase</fullName>
        <ecNumber evidence="4">4.3.1.17</ecNumber>
    </recommendedName>
    <alternativeName>
        <fullName evidence="11">L-serine deaminase</fullName>
    </alternativeName>
</protein>
<dbReference type="Gene3D" id="3.30.1330.90">
    <property type="entry name" value="D-3-phosphoglycerate dehydrogenase, domain 3"/>
    <property type="match status" value="2"/>
</dbReference>
<evidence type="ECO:0000256" key="11">
    <source>
        <dbReference type="ARBA" id="ARBA00041766"/>
    </source>
</evidence>
<dbReference type="PANTHER" id="PTHR30182">
    <property type="entry name" value="L-SERINE DEHYDRATASE"/>
    <property type="match status" value="1"/>
</dbReference>
<feature type="domain" description="Serine dehydratase-like alpha subunit" evidence="13">
    <location>
        <begin position="153"/>
        <end position="392"/>
    </location>
</feature>
<dbReference type="GO" id="GO:0046872">
    <property type="term" value="F:metal ion binding"/>
    <property type="evidence" value="ECO:0007669"/>
    <property type="project" value="UniProtKB-KW"/>
</dbReference>
<evidence type="ECO:0000256" key="5">
    <source>
        <dbReference type="ARBA" id="ARBA00022432"/>
    </source>
</evidence>
<dbReference type="PANTHER" id="PTHR30182:SF1">
    <property type="entry name" value="L-SERINE DEHYDRATASE 1"/>
    <property type="match status" value="1"/>
</dbReference>
<keyword evidence="8" id="KW-0408">Iron</keyword>
<keyword evidence="9" id="KW-0411">Iron-sulfur</keyword>
<dbReference type="InterPro" id="IPR005130">
    <property type="entry name" value="Ser_deHydtase-like_asu"/>
</dbReference>
<gene>
    <name evidence="15" type="ORF">SAMN05216454_103162</name>
</gene>
<evidence type="ECO:0000256" key="3">
    <source>
        <dbReference type="ARBA" id="ARBA00008636"/>
    </source>
</evidence>
<dbReference type="EC" id="4.3.1.17" evidence="4"/>
<keyword evidence="7" id="KW-0479">Metal-binding</keyword>
<evidence type="ECO:0000256" key="7">
    <source>
        <dbReference type="ARBA" id="ARBA00022723"/>
    </source>
</evidence>
<dbReference type="AlphaFoldDB" id="A0A1H8GE00"/>
<comment type="similarity">
    <text evidence="3">Belongs to the iron-sulfur dependent L-serine dehydratase family.</text>
</comment>
<dbReference type="STRING" id="215200.SAMN05216454_103162"/>
<evidence type="ECO:0000256" key="1">
    <source>
        <dbReference type="ARBA" id="ARBA00001966"/>
    </source>
</evidence>
<dbReference type="InterPro" id="IPR051318">
    <property type="entry name" value="Fe-S_L-Ser"/>
</dbReference>
<evidence type="ECO:0000259" key="14">
    <source>
        <dbReference type="Pfam" id="PF03315"/>
    </source>
</evidence>
<sequence length="397" mass="43428">MDSLKELYKIGSGPSSSHTMGPQRAAKRYKTKYPEAESYRCTLYGSLAATGKGHLTDYIIEKEFAPKNVEIIWRADINPEYHPNGMMLEAIDKDGNASNPWTVYSVGGGTLAEEGKRNQPDGKIYYEHNKLDDIIAYCRENDKDFVEYVLDIEDDDFLEYMDDIADAMKAAVDRGIESREIIPGKLHLKRRASNFYKKYLANKDYTNLDYAFALAAAEENASGGMIVTAPTCGAAGVLPGVFFSLMVHNGYTKQMIIEGLIVAGLIGNLVKTNASISGAEAGCQAEVGTACAMAAAGTAYLFGGTLEQIEYAAEIGLEHHLGMTCDPVYGYVQIPCIERNAMAAERAVSAAKYALNTEGEHTISFDQVTVTMGETGKDLMDKYRETSKGGLAKWFEC</sequence>
<name>A0A1H8GE00_9FIRM</name>
<keyword evidence="16" id="KW-1185">Reference proteome</keyword>
<accession>A0A1H8GE00</accession>
<evidence type="ECO:0000256" key="2">
    <source>
        <dbReference type="ARBA" id="ARBA00004742"/>
    </source>
</evidence>
<comment type="pathway">
    <text evidence="2">Carbohydrate biosynthesis; gluconeogenesis.</text>
</comment>
<dbReference type="GO" id="GO:0051539">
    <property type="term" value="F:4 iron, 4 sulfur cluster binding"/>
    <property type="evidence" value="ECO:0007669"/>
    <property type="project" value="UniProtKB-KW"/>
</dbReference>
<comment type="cofactor">
    <cofactor evidence="1">
        <name>[4Fe-4S] cluster</name>
        <dbReference type="ChEBI" id="CHEBI:49883"/>
    </cofactor>
</comment>
<dbReference type="Pfam" id="PF03315">
    <property type="entry name" value="SDH_beta"/>
    <property type="match status" value="2"/>
</dbReference>
<evidence type="ECO:0000256" key="9">
    <source>
        <dbReference type="ARBA" id="ARBA00023014"/>
    </source>
</evidence>
<dbReference type="SUPFAM" id="SSF143548">
    <property type="entry name" value="Serine metabolism enzymes domain"/>
    <property type="match status" value="1"/>
</dbReference>
<dbReference type="GO" id="GO:0006094">
    <property type="term" value="P:gluconeogenesis"/>
    <property type="evidence" value="ECO:0007669"/>
    <property type="project" value="UniProtKB-KW"/>
</dbReference>
<dbReference type="GO" id="GO:0003941">
    <property type="term" value="F:L-serine ammonia-lyase activity"/>
    <property type="evidence" value="ECO:0007669"/>
    <property type="project" value="UniProtKB-EC"/>
</dbReference>
<dbReference type="EMBL" id="FODF01000003">
    <property type="protein sequence ID" value="SEN41954.1"/>
    <property type="molecule type" value="Genomic_DNA"/>
</dbReference>
<keyword evidence="6" id="KW-0004">4Fe-4S</keyword>
<dbReference type="InterPro" id="IPR029009">
    <property type="entry name" value="ASB_dom_sf"/>
</dbReference>
<feature type="domain" description="Serine dehydratase beta chain" evidence="14">
    <location>
        <begin position="68"/>
        <end position="114"/>
    </location>
</feature>
<feature type="domain" description="Serine dehydratase beta chain" evidence="14">
    <location>
        <begin position="3"/>
        <end position="58"/>
    </location>
</feature>
<keyword evidence="5" id="KW-0312">Gluconeogenesis</keyword>